<protein>
    <submittedName>
        <fullName evidence="1">Uncharacterized protein</fullName>
    </submittedName>
</protein>
<sequence length="29" mass="3225">MENPYCNSVVFAKGIPISLYAFGHHDRTG</sequence>
<evidence type="ECO:0000313" key="1">
    <source>
        <dbReference type="EMBL" id="STT45833.1"/>
    </source>
</evidence>
<dbReference type="AlphaFoldDB" id="A0A377VTT6"/>
<dbReference type="EMBL" id="UGLB01000003">
    <property type="protein sequence ID" value="STT45833.1"/>
    <property type="molecule type" value="Genomic_DNA"/>
</dbReference>
<evidence type="ECO:0000313" key="2">
    <source>
        <dbReference type="Proteomes" id="UP000255099"/>
    </source>
</evidence>
<name>A0A377VTT6_KLEPN</name>
<dbReference type="Proteomes" id="UP000255099">
    <property type="component" value="Unassembled WGS sequence"/>
</dbReference>
<accession>A0A377VTT6</accession>
<reference evidence="1 2" key="1">
    <citation type="submission" date="2018-06" db="EMBL/GenBank/DDBJ databases">
        <authorList>
            <consortium name="Pathogen Informatics"/>
            <person name="Doyle S."/>
        </authorList>
    </citation>
    <scope>NUCLEOTIDE SEQUENCE [LARGE SCALE GENOMIC DNA]</scope>
    <source>
        <strain evidence="1 2">NCTC9637</strain>
    </source>
</reference>
<gene>
    <name evidence="1" type="ORF">NCTC9637_00688</name>
</gene>
<organism evidence="1 2">
    <name type="scientific">Klebsiella pneumoniae</name>
    <dbReference type="NCBI Taxonomy" id="573"/>
    <lineage>
        <taxon>Bacteria</taxon>
        <taxon>Pseudomonadati</taxon>
        <taxon>Pseudomonadota</taxon>
        <taxon>Gammaproteobacteria</taxon>
        <taxon>Enterobacterales</taxon>
        <taxon>Enterobacteriaceae</taxon>
        <taxon>Klebsiella/Raoultella group</taxon>
        <taxon>Klebsiella</taxon>
        <taxon>Klebsiella pneumoniae complex</taxon>
    </lineage>
</organism>
<proteinExistence type="predicted"/>